<dbReference type="GO" id="GO:0003887">
    <property type="term" value="F:DNA-directed DNA polymerase activity"/>
    <property type="evidence" value="ECO:0007669"/>
    <property type="project" value="UniProtKB-KW"/>
</dbReference>
<feature type="compositionally biased region" description="Low complexity" evidence="11">
    <location>
        <begin position="120"/>
        <end position="136"/>
    </location>
</feature>
<evidence type="ECO:0000256" key="2">
    <source>
        <dbReference type="ARBA" id="ARBA00022723"/>
    </source>
</evidence>
<evidence type="ECO:0000256" key="10">
    <source>
        <dbReference type="ARBA" id="ARBA00023268"/>
    </source>
</evidence>
<dbReference type="PANTHER" id="PTHR42648">
    <property type="entry name" value="TRANSPOSASE, PUTATIVE-RELATED"/>
    <property type="match status" value="1"/>
</dbReference>
<evidence type="ECO:0000256" key="1">
    <source>
        <dbReference type="ARBA" id="ARBA00022722"/>
    </source>
</evidence>
<dbReference type="GO" id="GO:0003964">
    <property type="term" value="F:RNA-directed DNA polymerase activity"/>
    <property type="evidence" value="ECO:0007669"/>
    <property type="project" value="UniProtKB-KW"/>
</dbReference>
<dbReference type="InterPro" id="IPR043502">
    <property type="entry name" value="DNA/RNA_pol_sf"/>
</dbReference>
<dbReference type="Pfam" id="PF07727">
    <property type="entry name" value="RVT_2"/>
    <property type="match status" value="1"/>
</dbReference>
<proteinExistence type="predicted"/>
<keyword evidence="5" id="KW-0460">Magnesium</keyword>
<dbReference type="GO" id="GO:0046872">
    <property type="term" value="F:metal ion binding"/>
    <property type="evidence" value="ECO:0007669"/>
    <property type="project" value="UniProtKB-KW"/>
</dbReference>
<evidence type="ECO:0000259" key="12">
    <source>
        <dbReference type="Pfam" id="PF07727"/>
    </source>
</evidence>
<evidence type="ECO:0000256" key="11">
    <source>
        <dbReference type="SAM" id="MobiDB-lite"/>
    </source>
</evidence>
<evidence type="ECO:0000256" key="3">
    <source>
        <dbReference type="ARBA" id="ARBA00022759"/>
    </source>
</evidence>
<evidence type="ECO:0000256" key="7">
    <source>
        <dbReference type="ARBA" id="ARBA00022918"/>
    </source>
</evidence>
<dbReference type="InterPro" id="IPR013103">
    <property type="entry name" value="RVT_2"/>
</dbReference>
<keyword evidence="3" id="KW-0255">Endonuclease</keyword>
<name>A0A2P4YKV5_9STRA</name>
<dbReference type="EMBL" id="NCKW01002010">
    <property type="protein sequence ID" value="POM78432.1"/>
    <property type="molecule type" value="Genomic_DNA"/>
</dbReference>
<dbReference type="AlphaFoldDB" id="A0A2P4YKV5"/>
<dbReference type="GO" id="GO:0004519">
    <property type="term" value="F:endonuclease activity"/>
    <property type="evidence" value="ECO:0007669"/>
    <property type="project" value="UniProtKB-KW"/>
</dbReference>
<feature type="compositionally biased region" description="Polar residues" evidence="11">
    <location>
        <begin position="95"/>
        <end position="116"/>
    </location>
</feature>
<accession>A0A2P4YKV5</accession>
<evidence type="ECO:0000256" key="5">
    <source>
        <dbReference type="ARBA" id="ARBA00022842"/>
    </source>
</evidence>
<evidence type="ECO:0000313" key="14">
    <source>
        <dbReference type="Proteomes" id="UP000237271"/>
    </source>
</evidence>
<keyword evidence="8" id="KW-0548">Nucleotidyltransferase</keyword>
<keyword evidence="6" id="KW-0229">DNA integration</keyword>
<keyword evidence="8" id="KW-0239">DNA-directed DNA polymerase</keyword>
<keyword evidence="8" id="KW-0808">Transferase</keyword>
<feature type="region of interest" description="Disordered" evidence="11">
    <location>
        <begin position="148"/>
        <end position="168"/>
    </location>
</feature>
<gene>
    <name evidence="13" type="ORF">PHPALM_4034</name>
</gene>
<dbReference type="PANTHER" id="PTHR42648:SF11">
    <property type="entry name" value="TRANSPOSON TY4-P GAG-POL POLYPROTEIN"/>
    <property type="match status" value="1"/>
</dbReference>
<keyword evidence="1" id="KW-0540">Nuclease</keyword>
<keyword evidence="4" id="KW-0378">Hydrolase</keyword>
<keyword evidence="7" id="KW-0695">RNA-directed DNA polymerase</keyword>
<feature type="domain" description="Reverse transcriptase Ty1/copia-type" evidence="12">
    <location>
        <begin position="233"/>
        <end position="376"/>
    </location>
</feature>
<evidence type="ECO:0000256" key="4">
    <source>
        <dbReference type="ARBA" id="ARBA00022801"/>
    </source>
</evidence>
<keyword evidence="9" id="KW-0233">DNA recombination</keyword>
<dbReference type="OrthoDB" id="115473at2759"/>
<dbReference type="GO" id="GO:0015074">
    <property type="term" value="P:DNA integration"/>
    <property type="evidence" value="ECO:0007669"/>
    <property type="project" value="UniProtKB-KW"/>
</dbReference>
<feature type="region of interest" description="Disordered" evidence="11">
    <location>
        <begin position="92"/>
        <end position="136"/>
    </location>
</feature>
<evidence type="ECO:0000256" key="6">
    <source>
        <dbReference type="ARBA" id="ARBA00022908"/>
    </source>
</evidence>
<keyword evidence="14" id="KW-1185">Reference proteome</keyword>
<sequence>MERVRALLLDGKLIKQLWAECVCHVMTLANITPSSKTDGCNPYELWYNRIPSMQYMKVFGCSAYVHITEQYRDKLDARARLRDVVFKEDEHPSLANLTDTPEQPTIESDQHVQTEPSDPVPATTSPTTTRRLPPLREALDRTQIHYSFQTEMTSESLSPSTPKRPRLNDDATEVTLNSEEDIQKQEQRQQLPYTLLAIRYVLEPTTYREALASSHALQWRKAAKLEYKSVMDNKTWVLVPRQKGRKILRRRWVFVVKYTGTGEIDRFKARLVVKCFIQEYGIDYNEIFSPAIRMEVLRLLLTIAALLDLEIHQMDVKTAFLNGFLEEEIYMAQPEGFTTPGQEDLVYKLIKSIYGLKQAPRVWYQTLSDFLVKLVFFKLIKDR</sequence>
<dbReference type="Proteomes" id="UP000237271">
    <property type="component" value="Unassembled WGS sequence"/>
</dbReference>
<feature type="compositionally biased region" description="Polar residues" evidence="11">
    <location>
        <begin position="148"/>
        <end position="161"/>
    </location>
</feature>
<keyword evidence="2" id="KW-0479">Metal-binding</keyword>
<dbReference type="GO" id="GO:0016787">
    <property type="term" value="F:hydrolase activity"/>
    <property type="evidence" value="ECO:0007669"/>
    <property type="project" value="UniProtKB-KW"/>
</dbReference>
<protein>
    <submittedName>
        <fullName evidence="13">Gag-pol Polyprotein</fullName>
    </submittedName>
</protein>
<dbReference type="InterPro" id="IPR039537">
    <property type="entry name" value="Retrotran_Ty1/copia-like"/>
</dbReference>
<evidence type="ECO:0000313" key="13">
    <source>
        <dbReference type="EMBL" id="POM78432.1"/>
    </source>
</evidence>
<dbReference type="SUPFAM" id="SSF56672">
    <property type="entry name" value="DNA/RNA polymerases"/>
    <property type="match status" value="1"/>
</dbReference>
<evidence type="ECO:0000256" key="9">
    <source>
        <dbReference type="ARBA" id="ARBA00023172"/>
    </source>
</evidence>
<evidence type="ECO:0000256" key="8">
    <source>
        <dbReference type="ARBA" id="ARBA00022932"/>
    </source>
</evidence>
<reference evidence="13 14" key="1">
    <citation type="journal article" date="2017" name="Genome Biol. Evol.">
        <title>Phytophthora megakarya and P. palmivora, closely related causal agents of cacao black pod rot, underwent increases in genome sizes and gene numbers by different mechanisms.</title>
        <authorList>
            <person name="Ali S.S."/>
            <person name="Shao J."/>
            <person name="Lary D.J."/>
            <person name="Kronmiller B."/>
            <person name="Shen D."/>
            <person name="Strem M.D."/>
            <person name="Amoako-Attah I."/>
            <person name="Akrofi A.Y."/>
            <person name="Begoude B.A."/>
            <person name="Ten Hoopen G.M."/>
            <person name="Coulibaly K."/>
            <person name="Kebe B.I."/>
            <person name="Melnick R.L."/>
            <person name="Guiltinan M.J."/>
            <person name="Tyler B.M."/>
            <person name="Meinhardt L.W."/>
            <person name="Bailey B.A."/>
        </authorList>
    </citation>
    <scope>NUCLEOTIDE SEQUENCE [LARGE SCALE GENOMIC DNA]</scope>
    <source>
        <strain evidence="14">sbr112.9</strain>
    </source>
</reference>
<comment type="caution">
    <text evidence="13">The sequence shown here is derived from an EMBL/GenBank/DDBJ whole genome shotgun (WGS) entry which is preliminary data.</text>
</comment>
<keyword evidence="10" id="KW-0511">Multifunctional enzyme</keyword>
<organism evidence="13 14">
    <name type="scientific">Phytophthora palmivora</name>
    <dbReference type="NCBI Taxonomy" id="4796"/>
    <lineage>
        <taxon>Eukaryota</taxon>
        <taxon>Sar</taxon>
        <taxon>Stramenopiles</taxon>
        <taxon>Oomycota</taxon>
        <taxon>Peronosporomycetes</taxon>
        <taxon>Peronosporales</taxon>
        <taxon>Peronosporaceae</taxon>
        <taxon>Phytophthora</taxon>
    </lineage>
</organism>
<dbReference type="GO" id="GO:0006310">
    <property type="term" value="P:DNA recombination"/>
    <property type="evidence" value="ECO:0007669"/>
    <property type="project" value="UniProtKB-KW"/>
</dbReference>